<dbReference type="InterPro" id="IPR013154">
    <property type="entry name" value="ADH-like_N"/>
</dbReference>
<dbReference type="STRING" id="1447872.A0A1J9PBQ8"/>
<dbReference type="CDD" id="cd08267">
    <property type="entry name" value="MDR1"/>
    <property type="match status" value="1"/>
</dbReference>
<accession>A0A1J9PBQ8</accession>
<dbReference type="AlphaFoldDB" id="A0A1J9PBQ8"/>
<organism evidence="2 3">
    <name type="scientific">Emergomyces pasteurianus Ep9510</name>
    <dbReference type="NCBI Taxonomy" id="1447872"/>
    <lineage>
        <taxon>Eukaryota</taxon>
        <taxon>Fungi</taxon>
        <taxon>Dikarya</taxon>
        <taxon>Ascomycota</taxon>
        <taxon>Pezizomycotina</taxon>
        <taxon>Eurotiomycetes</taxon>
        <taxon>Eurotiomycetidae</taxon>
        <taxon>Onygenales</taxon>
        <taxon>Ajellomycetaceae</taxon>
        <taxon>Emergomyces</taxon>
    </lineage>
</organism>
<gene>
    <name evidence="2" type="ORF">AJ78_06081</name>
</gene>
<reference evidence="2 3" key="1">
    <citation type="submission" date="2015-07" db="EMBL/GenBank/DDBJ databases">
        <title>Emmonsia species relationships and genome sequence.</title>
        <authorList>
            <consortium name="The Broad Institute Genomics Platform"/>
            <person name="Cuomo C.A."/>
            <person name="Munoz J.F."/>
            <person name="Imamovic A."/>
            <person name="Priest M.E."/>
            <person name="Young S."/>
            <person name="Clay O.K."/>
            <person name="McEwen J.G."/>
        </authorList>
    </citation>
    <scope>NUCLEOTIDE SEQUENCE [LARGE SCALE GENOMIC DNA]</scope>
    <source>
        <strain evidence="2 3">UAMH 9510</strain>
    </source>
</reference>
<evidence type="ECO:0000313" key="2">
    <source>
        <dbReference type="EMBL" id="OJD13470.1"/>
    </source>
</evidence>
<dbReference type="InterPro" id="IPR050700">
    <property type="entry name" value="YIM1/Zinc_Alcohol_DH_Fams"/>
</dbReference>
<evidence type="ECO:0000313" key="3">
    <source>
        <dbReference type="Proteomes" id="UP000182235"/>
    </source>
</evidence>
<dbReference type="OrthoDB" id="3509362at2759"/>
<dbReference type="Gene3D" id="3.90.180.10">
    <property type="entry name" value="Medium-chain alcohol dehydrogenases, catalytic domain"/>
    <property type="match status" value="1"/>
</dbReference>
<dbReference type="PANTHER" id="PTHR11695:SF294">
    <property type="entry name" value="RETICULON-4-INTERACTING PROTEIN 1, MITOCHONDRIAL"/>
    <property type="match status" value="1"/>
</dbReference>
<name>A0A1J9PBQ8_9EURO</name>
<dbReference type="Gene3D" id="3.40.50.720">
    <property type="entry name" value="NAD(P)-binding Rossmann-like Domain"/>
    <property type="match status" value="1"/>
</dbReference>
<dbReference type="Pfam" id="PF13602">
    <property type="entry name" value="ADH_zinc_N_2"/>
    <property type="match status" value="1"/>
</dbReference>
<dbReference type="InterPro" id="IPR036291">
    <property type="entry name" value="NAD(P)-bd_dom_sf"/>
</dbReference>
<dbReference type="Pfam" id="PF08240">
    <property type="entry name" value="ADH_N"/>
    <property type="match status" value="1"/>
</dbReference>
<keyword evidence="3" id="KW-1185">Reference proteome</keyword>
<dbReference type="PANTHER" id="PTHR11695">
    <property type="entry name" value="ALCOHOL DEHYDROGENASE RELATED"/>
    <property type="match status" value="1"/>
</dbReference>
<protein>
    <recommendedName>
        <fullName evidence="1">Enoyl reductase (ER) domain-containing protein</fullName>
    </recommendedName>
</protein>
<dbReference type="GO" id="GO:0005739">
    <property type="term" value="C:mitochondrion"/>
    <property type="evidence" value="ECO:0007669"/>
    <property type="project" value="TreeGrafter"/>
</dbReference>
<dbReference type="InterPro" id="IPR020843">
    <property type="entry name" value="ER"/>
</dbReference>
<feature type="domain" description="Enoyl reductase (ER)" evidence="1">
    <location>
        <begin position="29"/>
        <end position="375"/>
    </location>
</feature>
<sequence>MTLSSSGPADNPPPIPNTMRAWAYTKAGSPLETLQLSTDHPVPSVSALSSTELLIKVSHSSLNPSMRLVMSACPTILLQKEPPRVAEFEFSGVVAALPANADAALRAEFPPGAAVLGLCDPVLDVVRKGRGSLAEYVVATAENLIRKPDNVSFEEAAGIAVTACTALNLVTRAGVRSGDKVLINGGSSGTGLMTVRLVKDILGETGQVVVICSGSSDELVKAMGADETIDYTKHDPLHLYLANRYSTSPFDLILDTIGILPLYDQSASYLTRPTRDRAHTYLNIGMLYPPKTFTGVCHMAFSLTRVMFFPSFLGGGPGGYSLVRTGSSKTRIEKVRRLVEEGKLGVVIDSVWEMGDVLKAYERSMTKHTKGKVVVKIQQV</sequence>
<dbReference type="SUPFAM" id="SSF50129">
    <property type="entry name" value="GroES-like"/>
    <property type="match status" value="1"/>
</dbReference>
<dbReference type="Proteomes" id="UP000182235">
    <property type="component" value="Unassembled WGS sequence"/>
</dbReference>
<comment type="caution">
    <text evidence="2">The sequence shown here is derived from an EMBL/GenBank/DDBJ whole genome shotgun (WGS) entry which is preliminary data.</text>
</comment>
<dbReference type="SUPFAM" id="SSF51735">
    <property type="entry name" value="NAD(P)-binding Rossmann-fold domains"/>
    <property type="match status" value="1"/>
</dbReference>
<dbReference type="SMART" id="SM00829">
    <property type="entry name" value="PKS_ER"/>
    <property type="match status" value="1"/>
</dbReference>
<evidence type="ECO:0000259" key="1">
    <source>
        <dbReference type="SMART" id="SM00829"/>
    </source>
</evidence>
<dbReference type="GO" id="GO:0016491">
    <property type="term" value="F:oxidoreductase activity"/>
    <property type="evidence" value="ECO:0007669"/>
    <property type="project" value="InterPro"/>
</dbReference>
<proteinExistence type="predicted"/>
<dbReference type="EMBL" id="LGRN01000297">
    <property type="protein sequence ID" value="OJD13470.1"/>
    <property type="molecule type" value="Genomic_DNA"/>
</dbReference>
<dbReference type="InterPro" id="IPR011032">
    <property type="entry name" value="GroES-like_sf"/>
</dbReference>